<dbReference type="InParanoid" id="A0A0C3ETZ6"/>
<dbReference type="SUPFAM" id="SSF52540">
    <property type="entry name" value="P-loop containing nucleoside triphosphate hydrolases"/>
    <property type="match status" value="1"/>
</dbReference>
<dbReference type="InterPro" id="IPR001650">
    <property type="entry name" value="Helicase_C-like"/>
</dbReference>
<evidence type="ECO:0000259" key="1">
    <source>
        <dbReference type="Pfam" id="PF00271"/>
    </source>
</evidence>
<keyword evidence="3" id="KW-1185">Reference proteome</keyword>
<protein>
    <recommendedName>
        <fullName evidence="1">Helicase C-terminal domain-containing protein</fullName>
    </recommendedName>
</protein>
<sequence>DRPNLAFWVRPMEYSLQSFASLFSFILDSPTSPEDLPKGIFYFSSRRATRRACDLLRALLPPHLRKCVYAFTAVFSEEYKNKVMEWFRTGKVRWLFCTDAAGMGCDVPDIMWAIIYGAQDFCMAMQKGGQAGRKPDIKATMVWLVEEWAFEKPADAVAKMAKQKKRY</sequence>
<evidence type="ECO:0000313" key="3">
    <source>
        <dbReference type="Proteomes" id="UP000054166"/>
    </source>
</evidence>
<evidence type="ECO:0000313" key="2">
    <source>
        <dbReference type="EMBL" id="KIM71539.1"/>
    </source>
</evidence>
<feature type="domain" description="Helicase C-terminal" evidence="1">
    <location>
        <begin position="63"/>
        <end position="120"/>
    </location>
</feature>
<organism evidence="2 3">
    <name type="scientific">Piloderma croceum (strain F 1598)</name>
    <dbReference type="NCBI Taxonomy" id="765440"/>
    <lineage>
        <taxon>Eukaryota</taxon>
        <taxon>Fungi</taxon>
        <taxon>Dikarya</taxon>
        <taxon>Basidiomycota</taxon>
        <taxon>Agaricomycotina</taxon>
        <taxon>Agaricomycetes</taxon>
        <taxon>Agaricomycetidae</taxon>
        <taxon>Atheliales</taxon>
        <taxon>Atheliaceae</taxon>
        <taxon>Piloderma</taxon>
    </lineage>
</organism>
<dbReference type="Proteomes" id="UP000054166">
    <property type="component" value="Unassembled WGS sequence"/>
</dbReference>
<gene>
    <name evidence="2" type="ORF">PILCRDRAFT_82686</name>
</gene>
<dbReference type="EMBL" id="KN833281">
    <property type="protein sequence ID" value="KIM71539.1"/>
    <property type="molecule type" value="Genomic_DNA"/>
</dbReference>
<dbReference type="InterPro" id="IPR027417">
    <property type="entry name" value="P-loop_NTPase"/>
</dbReference>
<dbReference type="HOGENOM" id="CLU_1598484_0_0_1"/>
<feature type="non-terminal residue" evidence="2">
    <location>
        <position position="1"/>
    </location>
</feature>
<reference evidence="3" key="2">
    <citation type="submission" date="2015-01" db="EMBL/GenBank/DDBJ databases">
        <title>Evolutionary Origins and Diversification of the Mycorrhizal Mutualists.</title>
        <authorList>
            <consortium name="DOE Joint Genome Institute"/>
            <consortium name="Mycorrhizal Genomics Consortium"/>
            <person name="Kohler A."/>
            <person name="Kuo A."/>
            <person name="Nagy L.G."/>
            <person name="Floudas D."/>
            <person name="Copeland A."/>
            <person name="Barry K.W."/>
            <person name="Cichocki N."/>
            <person name="Veneault-Fourrey C."/>
            <person name="LaButti K."/>
            <person name="Lindquist E.A."/>
            <person name="Lipzen A."/>
            <person name="Lundell T."/>
            <person name="Morin E."/>
            <person name="Murat C."/>
            <person name="Riley R."/>
            <person name="Ohm R."/>
            <person name="Sun H."/>
            <person name="Tunlid A."/>
            <person name="Henrissat B."/>
            <person name="Grigoriev I.V."/>
            <person name="Hibbett D.S."/>
            <person name="Martin F."/>
        </authorList>
    </citation>
    <scope>NUCLEOTIDE SEQUENCE [LARGE SCALE GENOMIC DNA]</scope>
    <source>
        <strain evidence="3">F 1598</strain>
    </source>
</reference>
<dbReference type="AlphaFoldDB" id="A0A0C3ETZ6"/>
<dbReference type="Gene3D" id="3.40.50.300">
    <property type="entry name" value="P-loop containing nucleotide triphosphate hydrolases"/>
    <property type="match status" value="1"/>
</dbReference>
<dbReference type="OrthoDB" id="5409596at2759"/>
<dbReference type="Pfam" id="PF00271">
    <property type="entry name" value="Helicase_C"/>
    <property type="match status" value="1"/>
</dbReference>
<proteinExistence type="predicted"/>
<reference evidence="2 3" key="1">
    <citation type="submission" date="2014-04" db="EMBL/GenBank/DDBJ databases">
        <authorList>
            <consortium name="DOE Joint Genome Institute"/>
            <person name="Kuo A."/>
            <person name="Tarkka M."/>
            <person name="Buscot F."/>
            <person name="Kohler A."/>
            <person name="Nagy L.G."/>
            <person name="Floudas D."/>
            <person name="Copeland A."/>
            <person name="Barry K.W."/>
            <person name="Cichocki N."/>
            <person name="Veneault-Fourrey C."/>
            <person name="LaButti K."/>
            <person name="Lindquist E.A."/>
            <person name="Lipzen A."/>
            <person name="Lundell T."/>
            <person name="Morin E."/>
            <person name="Murat C."/>
            <person name="Sun H."/>
            <person name="Tunlid A."/>
            <person name="Henrissat B."/>
            <person name="Grigoriev I.V."/>
            <person name="Hibbett D.S."/>
            <person name="Martin F."/>
            <person name="Nordberg H.P."/>
            <person name="Cantor M.N."/>
            <person name="Hua S.X."/>
        </authorList>
    </citation>
    <scope>NUCLEOTIDE SEQUENCE [LARGE SCALE GENOMIC DNA]</scope>
    <source>
        <strain evidence="2 3">F 1598</strain>
    </source>
</reference>
<accession>A0A0C3ETZ6</accession>
<name>A0A0C3ETZ6_PILCF</name>